<feature type="domain" description="RmlD-like substrate binding" evidence="1">
    <location>
        <begin position="12"/>
        <end position="79"/>
    </location>
</feature>
<name>A0ABD0C4V4_LACAM</name>
<evidence type="ECO:0000313" key="5">
    <source>
        <dbReference type="Proteomes" id="UP001346800"/>
    </source>
</evidence>
<evidence type="ECO:0000313" key="4">
    <source>
        <dbReference type="Proteomes" id="UP001332503"/>
    </source>
</evidence>
<keyword evidence="4" id="KW-1185">Reference proteome</keyword>
<dbReference type="InterPro" id="IPR036291">
    <property type="entry name" value="NAD(P)-bd_dom_sf"/>
</dbReference>
<organism evidence="2 5">
    <name type="scientific">Lactobacillus amylovorus subsp. animalium</name>
    <dbReference type="NCBI Taxonomy" id="3378536"/>
    <lineage>
        <taxon>Bacteria</taxon>
        <taxon>Bacillati</taxon>
        <taxon>Bacillota</taxon>
        <taxon>Bacilli</taxon>
        <taxon>Lactobacillales</taxon>
        <taxon>Lactobacillaceae</taxon>
        <taxon>Lactobacillus</taxon>
    </lineage>
</organism>
<dbReference type="Pfam" id="PF04321">
    <property type="entry name" value="RmlD_sub_bind"/>
    <property type="match status" value="1"/>
</dbReference>
<proteinExistence type="predicted"/>
<protein>
    <recommendedName>
        <fullName evidence="1">RmlD-like substrate binding domain-containing protein</fullName>
    </recommendedName>
</protein>
<dbReference type="Proteomes" id="UP001332503">
    <property type="component" value="Unassembled WGS sequence"/>
</dbReference>
<evidence type="ECO:0000259" key="1">
    <source>
        <dbReference type="Pfam" id="PF04321"/>
    </source>
</evidence>
<evidence type="ECO:0000313" key="3">
    <source>
        <dbReference type="EMBL" id="GMM15045.1"/>
    </source>
</evidence>
<evidence type="ECO:0000313" key="2">
    <source>
        <dbReference type="EMBL" id="GMM14309.1"/>
    </source>
</evidence>
<reference evidence="2" key="1">
    <citation type="submission" date="2023-06" db="EMBL/GenBank/DDBJ databases">
        <authorList>
            <person name="Tohno M."/>
            <person name="Tanizawa Y."/>
        </authorList>
    </citation>
    <scope>NUCLEOTIDE SEQUENCE</scope>
    <source>
        <strain evidence="3">BF125</strain>
        <strain evidence="2">BF186</strain>
    </source>
</reference>
<comment type="caution">
    <text evidence="2">The sequence shown here is derived from an EMBL/GenBank/DDBJ whole genome shotgun (WGS) entry which is preliminary data.</text>
</comment>
<dbReference type="AlphaFoldDB" id="A0ABD0C4V4"/>
<dbReference type="EMBL" id="BTFQ01000056">
    <property type="protein sequence ID" value="GMM14309.1"/>
    <property type="molecule type" value="Genomic_DNA"/>
</dbReference>
<dbReference type="SUPFAM" id="SSF51735">
    <property type="entry name" value="NAD(P)-binding Rossmann-fold domains"/>
    <property type="match status" value="1"/>
</dbReference>
<dbReference type="Gene3D" id="3.90.25.10">
    <property type="entry name" value="UDP-galactose 4-epimerase, domain 1"/>
    <property type="match status" value="1"/>
</dbReference>
<dbReference type="EMBL" id="BTFR01000004">
    <property type="protein sequence ID" value="GMM15045.1"/>
    <property type="molecule type" value="Genomic_DNA"/>
</dbReference>
<dbReference type="InterPro" id="IPR029903">
    <property type="entry name" value="RmlD-like-bd"/>
</dbReference>
<dbReference type="Proteomes" id="UP001346800">
    <property type="component" value="Unassembled WGS sequence"/>
</dbReference>
<reference evidence="4 5" key="2">
    <citation type="journal article" date="2024" name="Int. J. Syst. Evol. Microbiol.">
        <title>Proposal of Lactobacillus amylovorus subsp. animalis subsp. nov. and an emended description of Lactobacillus amylovorus.</title>
        <authorList>
            <person name="Yamane K."/>
            <person name="Tanizawa Y."/>
            <person name="Kobayashi H."/>
            <person name="Kamizono T."/>
            <person name="Kojima Y."/>
            <person name="Takagi H."/>
            <person name="Tohno M."/>
        </authorList>
    </citation>
    <scope>NUCLEOTIDE SEQUENCE [LARGE SCALE GENOMIC DNA]</scope>
    <source>
        <strain evidence="3 4">BF125</strain>
        <strain evidence="2 5">BF186</strain>
    </source>
</reference>
<accession>A0ABD0C4V4</accession>
<gene>
    <name evidence="3" type="ORF">LABF125_01780</name>
    <name evidence="2" type="ORF">LABF186_14260</name>
</gene>
<sequence length="91" mass="10687">MISIQTKLRCYISWYDFTKEIYRQAGYDTKVTPVTTAEYSLSKAVRPFNSRLDKSKLVKNGFKPLPVWPDAVSRYLEILKKQGFFDELDNK</sequence>